<dbReference type="STRING" id="52838.A0A4V4H5S6"/>
<dbReference type="CDD" id="cd00118">
    <property type="entry name" value="LysM"/>
    <property type="match status" value="2"/>
</dbReference>
<name>A0A4V4H5S6_MUSBA</name>
<feature type="domain" description="LysM" evidence="3">
    <location>
        <begin position="175"/>
        <end position="219"/>
    </location>
</feature>
<keyword evidence="1" id="KW-1133">Transmembrane helix</keyword>
<keyword evidence="1" id="KW-0472">Membrane</keyword>
<gene>
    <name evidence="4" type="ORF">C4D60_Mb03t00440</name>
</gene>
<evidence type="ECO:0000313" key="5">
    <source>
        <dbReference type="Proteomes" id="UP000317650"/>
    </source>
</evidence>
<dbReference type="Gene3D" id="3.10.350.10">
    <property type="entry name" value="LysM domain"/>
    <property type="match status" value="2"/>
</dbReference>
<keyword evidence="1" id="KW-0812">Transmembrane</keyword>
<proteinExistence type="predicted"/>
<evidence type="ECO:0000256" key="2">
    <source>
        <dbReference type="SAM" id="SignalP"/>
    </source>
</evidence>
<evidence type="ECO:0000256" key="1">
    <source>
        <dbReference type="SAM" id="Phobius"/>
    </source>
</evidence>
<dbReference type="InterPro" id="IPR036779">
    <property type="entry name" value="LysM_dom_sf"/>
</dbReference>
<dbReference type="SMART" id="SM00257">
    <property type="entry name" value="LysM"/>
    <property type="match status" value="2"/>
</dbReference>
<dbReference type="PROSITE" id="PS51782">
    <property type="entry name" value="LYSM"/>
    <property type="match status" value="2"/>
</dbReference>
<dbReference type="Proteomes" id="UP000317650">
    <property type="component" value="Chromosome 3"/>
</dbReference>
<evidence type="ECO:0000313" key="4">
    <source>
        <dbReference type="EMBL" id="THU57146.1"/>
    </source>
</evidence>
<sequence length="369" mass="37812">MARPTSPLLLLCVIVAAAAQLLAPAGAAKFACNARGGAARCQSLLGYTPRNATTLASVMSLFQVRSFRSLLAANGLPLSTPPSRPVPAGATVRVRFACACSAGHGASMHRPFYKVAPGETLDGIARGVFAGFVTYQEIAAANNISDPALVQAGQELHIPLPCSCDEVEGAAVVHYAHLVAAGSSASGIAAEFGTAEETLMSLNGIRDPKSLQAGQVLDVPLRACSSSISNASIDHGLHVPNGSYILTANNCVLCSCSSSTWQLECHPTKGLSSSACPAATCGDLALGNSSSSTDCESKTCVYAGYTNTTTTTTASFNILTNLTTQSLCEAAGAPMPQPSAGFDLQSGVQWAYLAVLSICFNMALVGFVL</sequence>
<comment type="caution">
    <text evidence="4">The sequence shown here is derived from an EMBL/GenBank/DDBJ whole genome shotgun (WGS) entry which is preliminary data.</text>
</comment>
<feature type="signal peptide" evidence="2">
    <location>
        <begin position="1"/>
        <end position="27"/>
    </location>
</feature>
<keyword evidence="5" id="KW-1185">Reference proteome</keyword>
<accession>A0A4V4H5S6</accession>
<dbReference type="InterPro" id="IPR018392">
    <property type="entry name" value="LysM"/>
</dbReference>
<feature type="transmembrane region" description="Helical" evidence="1">
    <location>
        <begin position="350"/>
        <end position="368"/>
    </location>
</feature>
<feature type="chain" id="PRO_5020423921" description="LysM domain-containing protein" evidence="2">
    <location>
        <begin position="28"/>
        <end position="369"/>
    </location>
</feature>
<evidence type="ECO:0000259" key="3">
    <source>
        <dbReference type="PROSITE" id="PS51782"/>
    </source>
</evidence>
<dbReference type="EMBL" id="PYDT01000006">
    <property type="protein sequence ID" value="THU57146.1"/>
    <property type="molecule type" value="Genomic_DNA"/>
</dbReference>
<dbReference type="AlphaFoldDB" id="A0A4V4H5S6"/>
<reference evidence="4 5" key="1">
    <citation type="journal article" date="2019" name="Nat. Plants">
        <title>Genome sequencing of Musa balbisiana reveals subgenome evolution and function divergence in polyploid bananas.</title>
        <authorList>
            <person name="Yao X."/>
        </authorList>
    </citation>
    <scope>NUCLEOTIDE SEQUENCE [LARGE SCALE GENOMIC DNA]</scope>
    <source>
        <strain evidence="5">cv. DH-PKW</strain>
        <tissue evidence="4">Leaves</tissue>
    </source>
</reference>
<dbReference type="Pfam" id="PF01476">
    <property type="entry name" value="LysM"/>
    <property type="match status" value="2"/>
</dbReference>
<keyword evidence="2" id="KW-0732">Signal</keyword>
<protein>
    <recommendedName>
        <fullName evidence="3">LysM domain-containing protein</fullName>
    </recommendedName>
</protein>
<dbReference type="PANTHER" id="PTHR33734:SF11">
    <property type="entry name" value="LYSM DOMAIN-CONTAINING GPI-ANCHORED PROTEIN 2"/>
    <property type="match status" value="1"/>
</dbReference>
<dbReference type="PANTHER" id="PTHR33734">
    <property type="entry name" value="LYSM DOMAIN-CONTAINING GPI-ANCHORED PROTEIN 2"/>
    <property type="match status" value="1"/>
</dbReference>
<dbReference type="SUPFAM" id="SSF54106">
    <property type="entry name" value="LysM domain"/>
    <property type="match status" value="2"/>
</dbReference>
<organism evidence="4 5">
    <name type="scientific">Musa balbisiana</name>
    <name type="common">Banana</name>
    <dbReference type="NCBI Taxonomy" id="52838"/>
    <lineage>
        <taxon>Eukaryota</taxon>
        <taxon>Viridiplantae</taxon>
        <taxon>Streptophyta</taxon>
        <taxon>Embryophyta</taxon>
        <taxon>Tracheophyta</taxon>
        <taxon>Spermatophyta</taxon>
        <taxon>Magnoliopsida</taxon>
        <taxon>Liliopsida</taxon>
        <taxon>Zingiberales</taxon>
        <taxon>Musaceae</taxon>
        <taxon>Musa</taxon>
    </lineage>
</organism>
<feature type="domain" description="LysM" evidence="3">
    <location>
        <begin position="111"/>
        <end position="158"/>
    </location>
</feature>